<comment type="caution">
    <text evidence="1">The sequence shown here is derived from an EMBL/GenBank/DDBJ whole genome shotgun (WGS) entry which is preliminary data.</text>
</comment>
<reference evidence="1 2" key="1">
    <citation type="submission" date="2020-04" db="EMBL/GenBank/DDBJ databases">
        <authorList>
            <person name="Hitch T.C.A."/>
            <person name="Wylensek D."/>
            <person name="Clavel T."/>
        </authorList>
    </citation>
    <scope>NUCLEOTIDE SEQUENCE [LARGE SCALE GENOMIC DNA]</scope>
    <source>
        <strain evidence="1 2">Med78_4-601-WT-2</strain>
    </source>
</reference>
<name>A0AA44DMV0_PARBF</name>
<proteinExistence type="predicted"/>
<sequence length="48" mass="5405">MRYIIKSINFRDGFCFDIGSICTKYTCTNVCSSNCGMVCNTNCDSFNN</sequence>
<evidence type="ECO:0000313" key="1">
    <source>
        <dbReference type="EMBL" id="NME10453.1"/>
    </source>
</evidence>
<organism evidence="1 2">
    <name type="scientific">Paraclostridium bifermentans</name>
    <name type="common">Clostridium bifermentans</name>
    <dbReference type="NCBI Taxonomy" id="1490"/>
    <lineage>
        <taxon>Bacteria</taxon>
        <taxon>Bacillati</taxon>
        <taxon>Bacillota</taxon>
        <taxon>Clostridia</taxon>
        <taxon>Peptostreptococcales</taxon>
        <taxon>Peptostreptococcaceae</taxon>
        <taxon>Paraclostridium</taxon>
    </lineage>
</organism>
<dbReference type="Proteomes" id="UP000573963">
    <property type="component" value="Unassembled WGS sequence"/>
</dbReference>
<evidence type="ECO:0000313" key="2">
    <source>
        <dbReference type="Proteomes" id="UP000573963"/>
    </source>
</evidence>
<accession>A0AA44DMV0</accession>
<dbReference type="RefSeq" id="WP_114543294.1">
    <property type="nucleotide sequence ID" value="NZ_CABIWO010000004.1"/>
</dbReference>
<dbReference type="AlphaFoldDB" id="A0AA44DMV0"/>
<protein>
    <submittedName>
        <fullName evidence="1">Clo7bot family Cys-rich peptide</fullName>
    </submittedName>
</protein>
<dbReference type="EMBL" id="JABAFD010000008">
    <property type="protein sequence ID" value="NME10453.1"/>
    <property type="molecule type" value="Genomic_DNA"/>
</dbReference>
<gene>
    <name evidence="1" type="ORF">HF875_13035</name>
</gene>